<dbReference type="AlphaFoldDB" id="A0AAD9ML79"/>
<feature type="region of interest" description="Disordered" evidence="7">
    <location>
        <begin position="1"/>
        <end position="23"/>
    </location>
</feature>
<comment type="subcellular location">
    <subcellularLocation>
        <location evidence="2">Endosome membrane</location>
        <topology evidence="2">Peripheral membrane protein</topology>
    </subcellularLocation>
    <subcellularLocation>
        <location evidence="1">Golgi apparatus</location>
        <location evidence="1">trans-Golgi network membrane</location>
        <topology evidence="1">Peripheral membrane protein</topology>
    </subcellularLocation>
</comment>
<feature type="region of interest" description="Disordered" evidence="7">
    <location>
        <begin position="338"/>
        <end position="389"/>
    </location>
</feature>
<dbReference type="GO" id="GO:0042147">
    <property type="term" value="P:retrograde transport, endosome to Golgi"/>
    <property type="evidence" value="ECO:0007669"/>
    <property type="project" value="InterPro"/>
</dbReference>
<comment type="caution">
    <text evidence="10">The sequence shown here is derived from an EMBL/GenBank/DDBJ whole genome shotgun (WGS) entry which is preliminary data.</text>
</comment>
<feature type="domain" description="Vps53 N-terminal" evidence="8">
    <location>
        <begin position="23"/>
        <end position="430"/>
    </location>
</feature>
<keyword evidence="4" id="KW-0967">Endosome</keyword>
<dbReference type="Pfam" id="PF04100">
    <property type="entry name" value="Vps53_N"/>
    <property type="match status" value="1"/>
</dbReference>
<feature type="domain" description="Vps53 C-terminal" evidence="9">
    <location>
        <begin position="658"/>
        <end position="738"/>
    </location>
</feature>
<evidence type="ECO:0000256" key="1">
    <source>
        <dbReference type="ARBA" id="ARBA00004150"/>
    </source>
</evidence>
<dbReference type="Proteomes" id="UP001255856">
    <property type="component" value="Unassembled WGS sequence"/>
</dbReference>
<comment type="similarity">
    <text evidence="3">Belongs to the VPS53 family.</text>
</comment>
<dbReference type="PANTHER" id="PTHR12820:SF0">
    <property type="entry name" value="VACUOLAR PROTEIN SORTING-ASSOCIATED PROTEIN 53 HOMOLOG"/>
    <property type="match status" value="1"/>
</dbReference>
<evidence type="ECO:0000256" key="2">
    <source>
        <dbReference type="ARBA" id="ARBA00004481"/>
    </source>
</evidence>
<evidence type="ECO:0000256" key="7">
    <source>
        <dbReference type="SAM" id="MobiDB-lite"/>
    </source>
</evidence>
<evidence type="ECO:0008006" key="12">
    <source>
        <dbReference type="Google" id="ProtNLM"/>
    </source>
</evidence>
<accession>A0AAD9ML79</accession>
<organism evidence="10 11">
    <name type="scientific">Prototheca wickerhamii</name>
    <dbReference type="NCBI Taxonomy" id="3111"/>
    <lineage>
        <taxon>Eukaryota</taxon>
        <taxon>Viridiplantae</taxon>
        <taxon>Chlorophyta</taxon>
        <taxon>core chlorophytes</taxon>
        <taxon>Trebouxiophyceae</taxon>
        <taxon>Chlorellales</taxon>
        <taxon>Chlorellaceae</taxon>
        <taxon>Prototheca</taxon>
    </lineage>
</organism>
<evidence type="ECO:0000256" key="6">
    <source>
        <dbReference type="ARBA" id="ARBA00023136"/>
    </source>
</evidence>
<protein>
    <recommendedName>
        <fullName evidence="12">Vps53 N-terminal domain-containing protein</fullName>
    </recommendedName>
</protein>
<sequence>MTARVAPASPRAGPAEPDPLDSPDFDATAYLNRLFPTEASLTGLDGLVQGLHRRIARIDAGVLSSVREQSRELAPAREQAKELAARVASIRAGAEASEALVQSICRDIRKLDAAKRNLTATISSLRRLGMLMGALDSLQAAVEAGNFAEAARLVEAVQALAAHFAAYAHVPRIAELRGRLSALESGAKGRALREFEALGETAPSQATLDRLADCCALVGALGPQVRSELIDAVCRRETVVYTQIFGVTGETARLERTVNRYKWLLKRLETRREVWALFPSDWRVPQLLCLAFCTITKAALGEILDLRSAELPGQVDALVKAVEATNIFESEMVRRFEKERGREDEEEEEGDGEEKNDKEAAAAPGTAGPVGAAASPTKSPSSPTRVPTSVRVAARPRFRGAISSVFAPYLHVYVEAVGRDLRWGLDRMLAAETWEAISDETPVLRSGNELVDAVRAELRDCARRIGRGQVLRDLAGVFGGVYRERRAPGAGPYALGAADWQVALSPRELRGVGVVLSTADWCGEVLGQLARALAQRLDPPELARDVEDALDGGAGAAFRALVAACHAALLSGVETRLEPALAAAARLDWAAEDLGSADESEYVAGARAALLEAGAALGRALPPNHMRFFADKLLASFGARLAENVLRARRYSEAGSQQARLDIEVIKHAFVDMAREGRLDAEVALPAYAAAVGAELGRAQAILKVVGAPTAAVVDTFFELMPDASPAEFQRIVDLKGLRRADLLGVLDTFNRRLGKAHFPSGSGADAAEASHAAVRGAQPPARAELAAAALDPADAASAQARRTITLGQLGLGTSTPGRTAQDMAARFRSNPNVQAARASAAAASDSMRETVGRTLGAMKNLRFMQREG</sequence>
<evidence type="ECO:0000259" key="9">
    <source>
        <dbReference type="Pfam" id="PF16854"/>
    </source>
</evidence>
<evidence type="ECO:0000256" key="4">
    <source>
        <dbReference type="ARBA" id="ARBA00022753"/>
    </source>
</evidence>
<dbReference type="PANTHER" id="PTHR12820">
    <property type="entry name" value="VACUOLAR SORTING PROTEIN 53"/>
    <property type="match status" value="1"/>
</dbReference>
<evidence type="ECO:0000313" key="10">
    <source>
        <dbReference type="EMBL" id="KAK2077673.1"/>
    </source>
</evidence>
<dbReference type="InterPro" id="IPR007234">
    <property type="entry name" value="Vps53_N"/>
</dbReference>
<dbReference type="GO" id="GO:0010008">
    <property type="term" value="C:endosome membrane"/>
    <property type="evidence" value="ECO:0007669"/>
    <property type="project" value="UniProtKB-SubCell"/>
</dbReference>
<dbReference type="GO" id="GO:0005829">
    <property type="term" value="C:cytosol"/>
    <property type="evidence" value="ECO:0007669"/>
    <property type="project" value="GOC"/>
</dbReference>
<dbReference type="GO" id="GO:0000938">
    <property type="term" value="C:GARP complex"/>
    <property type="evidence" value="ECO:0007669"/>
    <property type="project" value="InterPro"/>
</dbReference>
<reference evidence="10" key="1">
    <citation type="submission" date="2021-01" db="EMBL/GenBank/DDBJ databases">
        <authorList>
            <person name="Eckstrom K.M.E."/>
        </authorList>
    </citation>
    <scope>NUCLEOTIDE SEQUENCE</scope>
    <source>
        <strain evidence="10">UVCC 0001</strain>
    </source>
</reference>
<dbReference type="EMBL" id="JASFZW010000006">
    <property type="protein sequence ID" value="KAK2077673.1"/>
    <property type="molecule type" value="Genomic_DNA"/>
</dbReference>
<dbReference type="InterPro" id="IPR039766">
    <property type="entry name" value="Vps53"/>
</dbReference>
<evidence type="ECO:0000313" key="11">
    <source>
        <dbReference type="Proteomes" id="UP001255856"/>
    </source>
</evidence>
<dbReference type="InterPro" id="IPR031745">
    <property type="entry name" value="Vps53_C"/>
</dbReference>
<gene>
    <name evidence="10" type="ORF">QBZ16_004519</name>
</gene>
<keyword evidence="11" id="KW-1185">Reference proteome</keyword>
<proteinExistence type="inferred from homology"/>
<evidence type="ECO:0000256" key="5">
    <source>
        <dbReference type="ARBA" id="ARBA00023034"/>
    </source>
</evidence>
<name>A0AAD9ML79_PROWI</name>
<keyword evidence="6" id="KW-0472">Membrane</keyword>
<feature type="compositionally biased region" description="Low complexity" evidence="7">
    <location>
        <begin position="361"/>
        <end position="389"/>
    </location>
</feature>
<dbReference type="Pfam" id="PF16854">
    <property type="entry name" value="VPS53_C"/>
    <property type="match status" value="1"/>
</dbReference>
<evidence type="ECO:0000259" key="8">
    <source>
        <dbReference type="Pfam" id="PF04100"/>
    </source>
</evidence>
<evidence type="ECO:0000256" key="3">
    <source>
        <dbReference type="ARBA" id="ARBA00008628"/>
    </source>
</evidence>
<keyword evidence="5" id="KW-0333">Golgi apparatus</keyword>